<dbReference type="Proteomes" id="UP000604825">
    <property type="component" value="Unassembled WGS sequence"/>
</dbReference>
<protein>
    <submittedName>
        <fullName evidence="1">Uncharacterized protein</fullName>
    </submittedName>
</protein>
<proteinExistence type="predicted"/>
<keyword evidence="2" id="KW-1185">Reference proteome</keyword>
<dbReference type="AlphaFoldDB" id="A0A811SDR5"/>
<name>A0A811SDR5_9POAL</name>
<sequence length="185" mass="21174">MAMATGNRGEFCKYKLQTDANEEMNLRSKYEEMKGLRAAALLNENVMLALRKAGRSANLSTGFLTGAANEWKWGFEKLVFRNSITGVRRDRKYAIKARNAYSTGVHMSQNVIGRTTHKTESLIRYYHYHNSINVMGEPCREFVPKPTNGSKVMFEGIPYVYDDNMKRMAGEIKHFEEETLGTIRT</sequence>
<accession>A0A811SDR5</accession>
<comment type="caution">
    <text evidence="1">The sequence shown here is derived from an EMBL/GenBank/DDBJ whole genome shotgun (WGS) entry which is preliminary data.</text>
</comment>
<dbReference type="OrthoDB" id="1724568at2759"/>
<gene>
    <name evidence="1" type="ORF">NCGR_LOCUS63531</name>
</gene>
<dbReference type="EMBL" id="CAJGYO010000019">
    <property type="protein sequence ID" value="CAD6339433.1"/>
    <property type="molecule type" value="Genomic_DNA"/>
</dbReference>
<evidence type="ECO:0000313" key="2">
    <source>
        <dbReference type="Proteomes" id="UP000604825"/>
    </source>
</evidence>
<reference evidence="1" key="1">
    <citation type="submission" date="2020-10" db="EMBL/GenBank/DDBJ databases">
        <authorList>
            <person name="Han B."/>
            <person name="Lu T."/>
            <person name="Zhao Q."/>
            <person name="Huang X."/>
            <person name="Zhao Y."/>
        </authorList>
    </citation>
    <scope>NUCLEOTIDE SEQUENCE</scope>
</reference>
<organism evidence="1 2">
    <name type="scientific">Miscanthus lutarioriparius</name>
    <dbReference type="NCBI Taxonomy" id="422564"/>
    <lineage>
        <taxon>Eukaryota</taxon>
        <taxon>Viridiplantae</taxon>
        <taxon>Streptophyta</taxon>
        <taxon>Embryophyta</taxon>
        <taxon>Tracheophyta</taxon>
        <taxon>Spermatophyta</taxon>
        <taxon>Magnoliopsida</taxon>
        <taxon>Liliopsida</taxon>
        <taxon>Poales</taxon>
        <taxon>Poaceae</taxon>
        <taxon>PACMAD clade</taxon>
        <taxon>Panicoideae</taxon>
        <taxon>Andropogonodae</taxon>
        <taxon>Andropogoneae</taxon>
        <taxon>Saccharinae</taxon>
        <taxon>Miscanthus</taxon>
    </lineage>
</organism>
<evidence type="ECO:0000313" key="1">
    <source>
        <dbReference type="EMBL" id="CAD6339433.1"/>
    </source>
</evidence>